<reference evidence="3" key="1">
    <citation type="submission" date="2019-08" db="EMBL/GenBank/DDBJ databases">
        <authorList>
            <person name="Liu F."/>
        </authorList>
    </citation>
    <scope>NUCLEOTIDE SEQUENCE [LARGE SCALE GENOMIC DNA]</scope>
    <source>
        <strain evidence="3">PA1801</strain>
        <tissue evidence="3">Leaf</tissue>
    </source>
</reference>
<dbReference type="Gene3D" id="3.80.10.10">
    <property type="entry name" value="Ribonuclease Inhibitor"/>
    <property type="match status" value="1"/>
</dbReference>
<dbReference type="OrthoDB" id="1746449at2759"/>
<dbReference type="PANTHER" id="PTHR33463:SF209">
    <property type="entry name" value="DISEASE RESISTANCE PROTEIN RPS2-LIKE"/>
    <property type="match status" value="1"/>
</dbReference>
<accession>A0A5B6VUX5</accession>
<dbReference type="Pfam" id="PF23247">
    <property type="entry name" value="LRR_RPS2"/>
    <property type="match status" value="1"/>
</dbReference>
<dbReference type="InterPro" id="IPR050905">
    <property type="entry name" value="Plant_NBS-LRR"/>
</dbReference>
<protein>
    <submittedName>
        <fullName evidence="3">Putative disease resistance protein</fullName>
    </submittedName>
</protein>
<proteinExistence type="predicted"/>
<evidence type="ECO:0000259" key="2">
    <source>
        <dbReference type="Pfam" id="PF23247"/>
    </source>
</evidence>
<comment type="caution">
    <text evidence="3">The sequence shown here is derived from an EMBL/GenBank/DDBJ whole genome shotgun (WGS) entry which is preliminary data.</text>
</comment>
<feature type="domain" description="Disease resistance protein At4g27190-like leucine-rich repeats" evidence="2">
    <location>
        <begin position="109"/>
        <end position="175"/>
    </location>
</feature>
<dbReference type="Proteomes" id="UP000325315">
    <property type="component" value="Unassembled WGS sequence"/>
</dbReference>
<dbReference type="InterPro" id="IPR057135">
    <property type="entry name" value="At4g27190-like_LRR"/>
</dbReference>
<evidence type="ECO:0000313" key="3">
    <source>
        <dbReference type="EMBL" id="KAA3473289.1"/>
    </source>
</evidence>
<name>A0A5B6VUX5_9ROSI</name>
<evidence type="ECO:0000313" key="4">
    <source>
        <dbReference type="Proteomes" id="UP000325315"/>
    </source>
</evidence>
<keyword evidence="4" id="KW-1185">Reference proteome</keyword>
<gene>
    <name evidence="3" type="ORF">EPI10_023683</name>
</gene>
<dbReference type="PANTHER" id="PTHR33463">
    <property type="entry name" value="NB-ARC DOMAIN-CONTAINING PROTEIN-RELATED"/>
    <property type="match status" value="1"/>
</dbReference>
<organism evidence="3 4">
    <name type="scientific">Gossypium australe</name>
    <dbReference type="NCBI Taxonomy" id="47621"/>
    <lineage>
        <taxon>Eukaryota</taxon>
        <taxon>Viridiplantae</taxon>
        <taxon>Streptophyta</taxon>
        <taxon>Embryophyta</taxon>
        <taxon>Tracheophyta</taxon>
        <taxon>Spermatophyta</taxon>
        <taxon>Magnoliopsida</taxon>
        <taxon>eudicotyledons</taxon>
        <taxon>Gunneridae</taxon>
        <taxon>Pentapetalae</taxon>
        <taxon>rosids</taxon>
        <taxon>malvids</taxon>
        <taxon>Malvales</taxon>
        <taxon>Malvaceae</taxon>
        <taxon>Malvoideae</taxon>
        <taxon>Gossypium</taxon>
    </lineage>
</organism>
<sequence>MKVSGCDRLNNLFSLSNARNIFQLQEIEVTYCENMIEIIAEEREANIEENEAMNEIEFSHLRSLKHECLSNFIHFCSRMETTLTSVHGGFQPTIDTRAEEKTLLNKKVSKLENLNLRSINPANCSKFLNLMTFVVEGCDNLQCLFSSSMVQSFQQLKMLKITHCEMVEEVIVAEEKLSKMFIDNCPCLKMLSQDSQVQARNGKRGKEEQVELPMLKQLHIFRMASLEKIWHELLPESCAANAIQSTAAEAITQLAFPQVRFLQLTKLPKLRSFYSRIHSSEWPSLKRLQVTACDKLEIFASEYPSLK</sequence>
<dbReference type="InterPro" id="IPR032675">
    <property type="entry name" value="LRR_dom_sf"/>
</dbReference>
<dbReference type="AlphaFoldDB" id="A0A5B6VUX5"/>
<evidence type="ECO:0000256" key="1">
    <source>
        <dbReference type="ARBA" id="ARBA00022821"/>
    </source>
</evidence>
<dbReference type="EMBL" id="SMMG02000005">
    <property type="protein sequence ID" value="KAA3473289.1"/>
    <property type="molecule type" value="Genomic_DNA"/>
</dbReference>
<keyword evidence="1" id="KW-0611">Plant defense</keyword>